<accession>A0A7U2MHR4</accession>
<name>A0A7U2MHR4_ASPFN</name>
<dbReference type="VEuPathDB" id="FungiDB:F9C07_2203831"/>
<organism evidence="1 2">
    <name type="scientific">Aspergillus flavus (strain ATCC 200026 / FGSC A1120 / IAM 13836 / NRRL 3357 / JCM 12722 / SRRC 167)</name>
    <dbReference type="NCBI Taxonomy" id="332952"/>
    <lineage>
        <taxon>Eukaryota</taxon>
        <taxon>Fungi</taxon>
        <taxon>Dikarya</taxon>
        <taxon>Ascomycota</taxon>
        <taxon>Pezizomycotina</taxon>
        <taxon>Eurotiomycetes</taxon>
        <taxon>Eurotiomycetidae</taxon>
        <taxon>Eurotiales</taxon>
        <taxon>Aspergillaceae</taxon>
        <taxon>Aspergillus</taxon>
        <taxon>Aspergillus subgen. Circumdati</taxon>
    </lineage>
</organism>
<dbReference type="AlphaFoldDB" id="A0A7U2MHR4"/>
<gene>
    <name evidence="1" type="ORF">F9C07_2203831</name>
</gene>
<dbReference type="Proteomes" id="UP000596276">
    <property type="component" value="Chromosome 5"/>
</dbReference>
<dbReference type="VEuPathDB" id="FungiDB:AFLA_004922"/>
<reference evidence="2" key="1">
    <citation type="journal article" date="2021" name="G3 (Bethesda)">
        <title>Chromosome assembled and annotated genome sequence of Aspergillus flavus NRRL 3357.</title>
        <authorList>
            <person name="Skerker J.M."/>
            <person name="Pianalto K.M."/>
            <person name="Mondo S.J."/>
            <person name="Yang K."/>
            <person name="Arkin A.P."/>
            <person name="Keller N.P."/>
            <person name="Grigoriev I.V."/>
            <person name="Louise Glass N.L."/>
        </authorList>
    </citation>
    <scope>NUCLEOTIDE SEQUENCE [LARGE SCALE GENOMIC DNA]</scope>
    <source>
        <strain evidence="2">ATCC 200026 / FGSC A1120 / IAM 13836 / NRRL 3357 / JCM 12722 / SRRC 167</strain>
    </source>
</reference>
<evidence type="ECO:0000313" key="2">
    <source>
        <dbReference type="Proteomes" id="UP000596276"/>
    </source>
</evidence>
<protein>
    <submittedName>
        <fullName evidence="1">Uncharacterized protein</fullName>
    </submittedName>
</protein>
<keyword evidence="2" id="KW-1185">Reference proteome</keyword>
<evidence type="ECO:0000313" key="1">
    <source>
        <dbReference type="EMBL" id="QRD83916.1"/>
    </source>
</evidence>
<dbReference type="EMBL" id="CP044621">
    <property type="protein sequence ID" value="QRD83916.1"/>
    <property type="molecule type" value="Genomic_DNA"/>
</dbReference>
<proteinExistence type="predicted"/>
<sequence>MRKRRWCDRYCQATQLLLPTVDKRMITTSQDQQSICAALFYFTIFNLQYLDRELETDMSSKAIEAVLLTPELLEIILLHLDMTTLLVSAQRALFFKPIAPPVKPSLAYSTPPNTEMDSYPNPYSLEIVNSFNPLLEKHFGSVFFNLNGVGNYHRANYFYTNLHWWVNGRDNDHMKAELARRHRAFTRSGASWRRMLVSQPAPPALGYGWQEYGDWTTIYKALITENPQPAALSLDPVFPGEPVSPQPLPISQTGLRFGLLYDLLQYHAGHHQYPSLYFRLVWGRRYAPLLRDAMEHACRQLLEETSVIVQFFHRNNDLEHEPADVEAWDSAFRSEDFQLPHEQLEVVYRNPW</sequence>